<dbReference type="GeneID" id="30968339"/>
<dbReference type="Pfam" id="PF05193">
    <property type="entry name" value="Peptidase_M16_C"/>
    <property type="match status" value="1"/>
</dbReference>
<dbReference type="EMBL" id="KV454487">
    <property type="protein sequence ID" value="ODV59256.1"/>
    <property type="molecule type" value="Genomic_DNA"/>
</dbReference>
<dbReference type="InterPro" id="IPR007863">
    <property type="entry name" value="Peptidase_M16_C"/>
</dbReference>
<dbReference type="SUPFAM" id="SSF63411">
    <property type="entry name" value="LuxS/MPP-like metallohydrolase"/>
    <property type="match status" value="2"/>
</dbReference>
<keyword evidence="12" id="KW-1185">Reference proteome</keyword>
<dbReference type="PANTHER" id="PTHR11851:SF49">
    <property type="entry name" value="MITOCHONDRIAL-PROCESSING PEPTIDASE SUBUNIT ALPHA"/>
    <property type="match status" value="1"/>
</dbReference>
<dbReference type="InterPro" id="IPR001431">
    <property type="entry name" value="Pept_M16_Zn_BS"/>
</dbReference>
<dbReference type="GO" id="GO:0004222">
    <property type="term" value="F:metalloendopeptidase activity"/>
    <property type="evidence" value="ECO:0007669"/>
    <property type="project" value="EnsemblFungi"/>
</dbReference>
<organism evidence="11 12">
    <name type="scientific">Ascoidea rubescens DSM 1968</name>
    <dbReference type="NCBI Taxonomy" id="1344418"/>
    <lineage>
        <taxon>Eukaryota</taxon>
        <taxon>Fungi</taxon>
        <taxon>Dikarya</taxon>
        <taxon>Ascomycota</taxon>
        <taxon>Saccharomycotina</taxon>
        <taxon>Saccharomycetes</taxon>
        <taxon>Ascoideaceae</taxon>
        <taxon>Ascoidea</taxon>
    </lineage>
</organism>
<dbReference type="GO" id="GO:0006627">
    <property type="term" value="P:protein processing involved in protein targeting to mitochondrion"/>
    <property type="evidence" value="ECO:0007669"/>
    <property type="project" value="EnsemblFungi"/>
</dbReference>
<gene>
    <name evidence="11" type="ORF">ASCRUDRAFT_82252</name>
</gene>
<keyword evidence="11" id="KW-0645">Protease</keyword>
<dbReference type="OrthoDB" id="277191at2759"/>
<evidence type="ECO:0000256" key="1">
    <source>
        <dbReference type="ARBA" id="ARBA00002123"/>
    </source>
</evidence>
<comment type="subcellular location">
    <subcellularLocation>
        <location evidence="2">Mitochondrion matrix</location>
    </subcellularLocation>
</comment>
<comment type="similarity">
    <text evidence="3 8">Belongs to the peptidase M16 family.</text>
</comment>
<evidence type="ECO:0000256" key="2">
    <source>
        <dbReference type="ARBA" id="ARBA00004305"/>
    </source>
</evidence>
<evidence type="ECO:0000259" key="9">
    <source>
        <dbReference type="Pfam" id="PF00675"/>
    </source>
</evidence>
<evidence type="ECO:0000256" key="3">
    <source>
        <dbReference type="ARBA" id="ARBA00007261"/>
    </source>
</evidence>
<dbReference type="Pfam" id="PF00675">
    <property type="entry name" value="Peptidase_M16"/>
    <property type="match status" value="1"/>
</dbReference>
<dbReference type="GO" id="GO:0061133">
    <property type="term" value="F:endopeptidase activator activity"/>
    <property type="evidence" value="ECO:0007669"/>
    <property type="project" value="EnsemblFungi"/>
</dbReference>
<sequence length="503" mass="55796">MLLGRRVAPQVLSRAGRTQLRSFVSQKEPYETVTLSNGARIITNPLPSHFSCLGVYINAGSRYEPEALVGTSHLIDRLAFKTTAFSSDMDIKSALESLGGNYMCASSRESLMYQGSVFNEGVEEMFKHFADTITSPLLLDEEIEEQVNIAYYEISEINKKPEVILPEIFHSTAFSNKTLGSPLLCPVENLPNINHNLLYNYRSLFFKPENTVFSFIGVDTDNALKLVEKYYSNNLENKGNFESSNMGLQVNKDYAHYTGGETSLPSIPNPASPQKFSYLHIGFEGLSIDDPDIYAAAILQTLLGGGGSFSAGGPGKGMYSRLYTQVLNQYGYIDNCVAFNHSYIDSGLFGISASCLENAEPYLVEIVCRELAHTFEDGKQGLKPKEFQRAKNQLKSSLLMNLESKMVELEDIGRQVQILGKKTPLFDIIGKIEAVSLQDVKNVAKRILTGNAQNKGNGTGRPTIVLQGNREAFDDVEGTCKRYGLGRFTPSESTKEPKKKWFF</sequence>
<dbReference type="Proteomes" id="UP000095038">
    <property type="component" value="Unassembled WGS sequence"/>
</dbReference>
<keyword evidence="11" id="KW-0378">Hydrolase</keyword>
<dbReference type="Gene3D" id="3.30.830.10">
    <property type="entry name" value="Metalloenzyme, LuxS/M16 peptidase-like"/>
    <property type="match status" value="2"/>
</dbReference>
<dbReference type="GO" id="GO:0046872">
    <property type="term" value="F:metal ion binding"/>
    <property type="evidence" value="ECO:0007669"/>
    <property type="project" value="InterPro"/>
</dbReference>
<evidence type="ECO:0000256" key="8">
    <source>
        <dbReference type="RuleBase" id="RU004447"/>
    </source>
</evidence>
<name>A0A1D2VCA2_9ASCO</name>
<evidence type="ECO:0000259" key="10">
    <source>
        <dbReference type="Pfam" id="PF05193"/>
    </source>
</evidence>
<evidence type="ECO:0000256" key="5">
    <source>
        <dbReference type="ARBA" id="ARBA00023128"/>
    </source>
</evidence>
<dbReference type="InParanoid" id="A0A1D2VCA2"/>
<feature type="domain" description="Peptidase M16 C-terminal" evidence="10">
    <location>
        <begin position="192"/>
        <end position="394"/>
    </location>
</feature>
<comment type="function">
    <text evidence="1">Substrate recognition and binding subunit of the essential mitochondrial processing protease (MPP), which cleaves the mitochondrial sequence off newly imported precursors proteins.</text>
</comment>
<dbReference type="FunCoup" id="A0A1D2VCA2">
    <property type="interactions" value="1070"/>
</dbReference>
<reference evidence="12" key="1">
    <citation type="submission" date="2016-05" db="EMBL/GenBank/DDBJ databases">
        <title>Comparative genomics of biotechnologically important yeasts.</title>
        <authorList>
            <consortium name="DOE Joint Genome Institute"/>
            <person name="Riley R."/>
            <person name="Haridas S."/>
            <person name="Wolfe K.H."/>
            <person name="Lopes M.R."/>
            <person name="Hittinger C.T."/>
            <person name="Goker M."/>
            <person name="Salamov A."/>
            <person name="Wisecaver J."/>
            <person name="Long T.M."/>
            <person name="Aerts A.L."/>
            <person name="Barry K."/>
            <person name="Choi C."/>
            <person name="Clum A."/>
            <person name="Coughlan A.Y."/>
            <person name="Deshpande S."/>
            <person name="Douglass A.P."/>
            <person name="Hanson S.J."/>
            <person name="Klenk H.-P."/>
            <person name="Labutti K."/>
            <person name="Lapidus A."/>
            <person name="Lindquist E."/>
            <person name="Lipzen A."/>
            <person name="Meier-Kolthoff J.P."/>
            <person name="Ohm R.A."/>
            <person name="Otillar R.P."/>
            <person name="Pangilinan J."/>
            <person name="Peng Y."/>
            <person name="Rokas A."/>
            <person name="Rosa C.A."/>
            <person name="Scheuner C."/>
            <person name="Sibirny A.A."/>
            <person name="Slot J.C."/>
            <person name="Stielow J.B."/>
            <person name="Sun H."/>
            <person name="Kurtzman C.P."/>
            <person name="Blackwell M."/>
            <person name="Grigoriev I.V."/>
            <person name="Jeffries T.W."/>
        </authorList>
    </citation>
    <scope>NUCLEOTIDE SEQUENCE [LARGE SCALE GENOMIC DNA]</scope>
    <source>
        <strain evidence="12">DSM 1968</strain>
    </source>
</reference>
<dbReference type="InterPro" id="IPR050361">
    <property type="entry name" value="MPP/UQCRC_Complex"/>
</dbReference>
<dbReference type="PANTHER" id="PTHR11851">
    <property type="entry name" value="METALLOPROTEASE"/>
    <property type="match status" value="1"/>
</dbReference>
<feature type="domain" description="Peptidase M16 N-terminal" evidence="9">
    <location>
        <begin position="47"/>
        <end position="186"/>
    </location>
</feature>
<accession>A0A1D2VCA2</accession>
<keyword evidence="4" id="KW-0809">Transit peptide</keyword>
<dbReference type="InterPro" id="IPR011249">
    <property type="entry name" value="Metalloenz_LuxS/M16"/>
</dbReference>
<dbReference type="GO" id="GO:0017087">
    <property type="term" value="C:mitochondrial processing peptidase complex"/>
    <property type="evidence" value="ECO:0007669"/>
    <property type="project" value="EnsemblFungi"/>
</dbReference>
<evidence type="ECO:0000256" key="7">
    <source>
        <dbReference type="ARBA" id="ARBA00032315"/>
    </source>
</evidence>
<evidence type="ECO:0000256" key="6">
    <source>
        <dbReference type="ARBA" id="ARBA00030006"/>
    </source>
</evidence>
<dbReference type="InterPro" id="IPR011765">
    <property type="entry name" value="Pept_M16_N"/>
</dbReference>
<protein>
    <recommendedName>
        <fullName evidence="6">Alpha-MPP</fullName>
    </recommendedName>
    <alternativeName>
        <fullName evidence="7">Inactive zinc metalloprotease alpha</fullName>
    </alternativeName>
</protein>
<dbReference type="PROSITE" id="PS00143">
    <property type="entry name" value="INSULINASE"/>
    <property type="match status" value="1"/>
</dbReference>
<proteinExistence type="inferred from homology"/>
<dbReference type="STRING" id="1344418.A0A1D2VCA2"/>
<keyword evidence="5" id="KW-0496">Mitochondrion</keyword>
<dbReference type="RefSeq" id="XP_020045563.1">
    <property type="nucleotide sequence ID" value="XM_020194703.1"/>
</dbReference>
<evidence type="ECO:0000313" key="12">
    <source>
        <dbReference type="Proteomes" id="UP000095038"/>
    </source>
</evidence>
<dbReference type="FunFam" id="3.30.830.10:FF:000023">
    <property type="entry name" value="Mitochondrial processing peptidase alpha subunit"/>
    <property type="match status" value="1"/>
</dbReference>
<evidence type="ECO:0000256" key="4">
    <source>
        <dbReference type="ARBA" id="ARBA00022946"/>
    </source>
</evidence>
<evidence type="ECO:0000313" key="11">
    <source>
        <dbReference type="EMBL" id="ODV59256.1"/>
    </source>
</evidence>
<dbReference type="AlphaFoldDB" id="A0A1D2VCA2"/>